<feature type="region of interest" description="Disordered" evidence="1">
    <location>
        <begin position="1"/>
        <end position="39"/>
    </location>
</feature>
<reference evidence="2" key="1">
    <citation type="journal article" date="2012" name="PLoS ONE">
        <title>Gene sets for utilization of primary and secondary nutrition supplies in the distal gut of endangered iberian lynx.</title>
        <authorList>
            <person name="Alcaide M."/>
            <person name="Messina E."/>
            <person name="Richter M."/>
            <person name="Bargiela R."/>
            <person name="Peplies J."/>
            <person name="Huws S.A."/>
            <person name="Newbold C.J."/>
            <person name="Golyshin P.N."/>
            <person name="Simon M.A."/>
            <person name="Lopez G."/>
            <person name="Yakimov M.M."/>
            <person name="Ferrer M."/>
        </authorList>
    </citation>
    <scope>NUCLEOTIDE SEQUENCE</scope>
</reference>
<evidence type="ECO:0000313" key="2">
    <source>
        <dbReference type="EMBL" id="EJX08249.1"/>
    </source>
</evidence>
<dbReference type="AlphaFoldDB" id="J9GLE1"/>
<feature type="compositionally biased region" description="Polar residues" evidence="1">
    <location>
        <begin position="8"/>
        <end position="21"/>
    </location>
</feature>
<accession>J9GLE1</accession>
<protein>
    <submittedName>
        <fullName evidence="2">Uncharacterized protein</fullName>
    </submittedName>
</protein>
<organism evidence="2">
    <name type="scientific">gut metagenome</name>
    <dbReference type="NCBI Taxonomy" id="749906"/>
    <lineage>
        <taxon>unclassified sequences</taxon>
        <taxon>metagenomes</taxon>
        <taxon>organismal metagenomes</taxon>
    </lineage>
</organism>
<dbReference type="EMBL" id="AMCI01000664">
    <property type="protein sequence ID" value="EJX08249.1"/>
    <property type="molecule type" value="Genomic_DNA"/>
</dbReference>
<proteinExistence type="predicted"/>
<comment type="caution">
    <text evidence="2">The sequence shown here is derived from an EMBL/GenBank/DDBJ whole genome shotgun (WGS) entry which is preliminary data.</text>
</comment>
<gene>
    <name evidence="2" type="ORF">EVA_03645</name>
</gene>
<sequence>MHSKPTKTRNCVKSNSETANRSRPRKRSDKNPNNRHYLI</sequence>
<evidence type="ECO:0000256" key="1">
    <source>
        <dbReference type="SAM" id="MobiDB-lite"/>
    </source>
</evidence>
<name>J9GLE1_9ZZZZ</name>